<sequence length="647" mass="70819">MSDDEQVRSALRDIVDYERQIGQLLNKINTYSATIDGQNKHIQELEKKCAKLYDGDLFSFFIRNAEQQQRQIDRVNELLVRLLSSKESETASPHAEKAEKTAKAEAGKAPAAEKKPEAAPKVINVTKELPKPAKAAVALDQAAARLDEAAKAIGKAAAETKPTKVEQCLRTINVDITEVTQFHASRASIEKIVDADTKAAGVLRVRDTKGHGLHGVTIPAGSVSASALRSVTLVLKDDGARYVRVRVRQKGSGSNNAVCSVDLRDGSVCNVASTRDGASGDAQVRRLANRWFEIAFSAPLQPSAESVELQIITLPKFNANSSLKAGVPGKGFLIRSVSLATADEPIATAKEKPIVAKQARATAKAVVATTKAQREEERRQQNRKAYLESGAYDRIAALAGLHAGRRAFIIGNGPSINGQDLTLLQNEITFVTNWFVNHPRFTEINPAYYCVSSHEMFGGWNSPAPSANPDWLKAMTALAGRSHKIFSFRFKDYIDISRIFPAGECDYLLFDRPKQLVDARGDINLDLSQPMDDGYTGIITFCLPLALHLGIREIYLVGCDCDYGLATPDAPKKYFYDYSRHTTSTTKYDSLKRIWADDGPIFQAYQVVAERFAATGARIVNCTAGGRLEVFPRARYETVVGRNAIAA</sequence>
<evidence type="ECO:0008006" key="4">
    <source>
        <dbReference type="Google" id="ProtNLM"/>
    </source>
</evidence>
<proteinExistence type="predicted"/>
<name>A0A380TCD9_9ZZZZ</name>
<feature type="coiled-coil region" evidence="1">
    <location>
        <begin position="7"/>
        <end position="85"/>
    </location>
</feature>
<organism evidence="3">
    <name type="scientific">metagenome</name>
    <dbReference type="NCBI Taxonomy" id="256318"/>
    <lineage>
        <taxon>unclassified sequences</taxon>
        <taxon>metagenomes</taxon>
    </lineage>
</organism>
<accession>A0A380TCD9</accession>
<evidence type="ECO:0000256" key="1">
    <source>
        <dbReference type="SAM" id="Coils"/>
    </source>
</evidence>
<feature type="region of interest" description="Disordered" evidence="2">
    <location>
        <begin position="89"/>
        <end position="118"/>
    </location>
</feature>
<dbReference type="EMBL" id="UIDG01000081">
    <property type="protein sequence ID" value="SUS05107.1"/>
    <property type="molecule type" value="Genomic_DNA"/>
</dbReference>
<evidence type="ECO:0000256" key="2">
    <source>
        <dbReference type="SAM" id="MobiDB-lite"/>
    </source>
</evidence>
<keyword evidence="1" id="KW-0175">Coiled coil</keyword>
<reference evidence="3" key="1">
    <citation type="submission" date="2018-07" db="EMBL/GenBank/DDBJ databases">
        <authorList>
            <person name="Quirk P.G."/>
            <person name="Krulwich T.A."/>
        </authorList>
    </citation>
    <scope>NUCLEOTIDE SEQUENCE</scope>
</reference>
<evidence type="ECO:0000313" key="3">
    <source>
        <dbReference type="EMBL" id="SUS05107.1"/>
    </source>
</evidence>
<dbReference type="Gene3D" id="3.90.1480.10">
    <property type="entry name" value="Alpha-2,3-sialyltransferase"/>
    <property type="match status" value="1"/>
</dbReference>
<dbReference type="AlphaFoldDB" id="A0A380TCD9"/>
<gene>
    <name evidence="3" type="ORF">DF3PB_1710004</name>
</gene>
<protein>
    <recommendedName>
        <fullName evidence="4">DUF115 domain-containing protein</fullName>
    </recommendedName>
</protein>